<organism evidence="8 9">
    <name type="scientific">Aplysia californica</name>
    <name type="common">California sea hare</name>
    <dbReference type="NCBI Taxonomy" id="6500"/>
    <lineage>
        <taxon>Eukaryota</taxon>
        <taxon>Metazoa</taxon>
        <taxon>Spiralia</taxon>
        <taxon>Lophotrochozoa</taxon>
        <taxon>Mollusca</taxon>
        <taxon>Gastropoda</taxon>
        <taxon>Heterobranchia</taxon>
        <taxon>Euthyneura</taxon>
        <taxon>Tectipleura</taxon>
        <taxon>Aplysiida</taxon>
        <taxon>Aplysioidea</taxon>
        <taxon>Aplysiidae</taxon>
        <taxon>Aplysia</taxon>
    </lineage>
</organism>
<dbReference type="PANTHER" id="PTHR11814">
    <property type="entry name" value="SULFATE TRANSPORTER"/>
    <property type="match status" value="1"/>
</dbReference>
<evidence type="ECO:0000256" key="2">
    <source>
        <dbReference type="ARBA" id="ARBA00022692"/>
    </source>
</evidence>
<reference evidence="9" key="1">
    <citation type="submission" date="2025-08" db="UniProtKB">
        <authorList>
            <consortium name="RefSeq"/>
        </authorList>
    </citation>
    <scope>IDENTIFICATION</scope>
</reference>
<evidence type="ECO:0000256" key="4">
    <source>
        <dbReference type="ARBA" id="ARBA00023136"/>
    </source>
</evidence>
<dbReference type="InterPro" id="IPR011547">
    <property type="entry name" value="SLC26A/SulP_dom"/>
</dbReference>
<dbReference type="SUPFAM" id="SSF52091">
    <property type="entry name" value="SpoIIaa-like"/>
    <property type="match status" value="1"/>
</dbReference>
<evidence type="ECO:0000256" key="1">
    <source>
        <dbReference type="ARBA" id="ARBA00004141"/>
    </source>
</evidence>
<dbReference type="NCBIfam" id="TIGR00815">
    <property type="entry name" value="sulP"/>
    <property type="match status" value="1"/>
</dbReference>
<feature type="transmembrane region" description="Helical" evidence="6">
    <location>
        <begin position="235"/>
        <end position="256"/>
    </location>
</feature>
<keyword evidence="3 6" id="KW-1133">Transmembrane helix</keyword>
<dbReference type="CDD" id="cd07042">
    <property type="entry name" value="STAS_SulP_like_sulfate_transporter"/>
    <property type="match status" value="1"/>
</dbReference>
<dbReference type="Pfam" id="PF01740">
    <property type="entry name" value="STAS"/>
    <property type="match status" value="1"/>
</dbReference>
<dbReference type="Proteomes" id="UP000694888">
    <property type="component" value="Unplaced"/>
</dbReference>
<feature type="domain" description="STAS" evidence="7">
    <location>
        <begin position="556"/>
        <end position="675"/>
    </location>
</feature>
<dbReference type="Pfam" id="PF00916">
    <property type="entry name" value="Sulfate_transp"/>
    <property type="match status" value="1"/>
</dbReference>
<feature type="transmembrane region" description="Helical" evidence="6">
    <location>
        <begin position="520"/>
        <end position="553"/>
    </location>
</feature>
<dbReference type="InterPro" id="IPR018045">
    <property type="entry name" value="S04_transporter_CS"/>
</dbReference>
<protein>
    <submittedName>
        <fullName evidence="9">Sodium-independent sulfate anion transporter</fullName>
    </submittedName>
</protein>
<dbReference type="InterPro" id="IPR001902">
    <property type="entry name" value="SLC26A/SulP_fam"/>
</dbReference>
<comment type="subcellular location">
    <subcellularLocation>
        <location evidence="1">Membrane</location>
        <topology evidence="1">Multi-pass membrane protein</topology>
    </subcellularLocation>
</comment>
<dbReference type="PROSITE" id="PS50801">
    <property type="entry name" value="STAS"/>
    <property type="match status" value="1"/>
</dbReference>
<feature type="transmembrane region" description="Helical" evidence="6">
    <location>
        <begin position="464"/>
        <end position="484"/>
    </location>
</feature>
<dbReference type="InterPro" id="IPR002645">
    <property type="entry name" value="STAS_dom"/>
</dbReference>
<feature type="transmembrane region" description="Helical" evidence="6">
    <location>
        <begin position="390"/>
        <end position="413"/>
    </location>
</feature>
<feature type="transmembrane region" description="Helical" evidence="6">
    <location>
        <begin position="121"/>
        <end position="139"/>
    </location>
</feature>
<evidence type="ECO:0000256" key="6">
    <source>
        <dbReference type="SAM" id="Phobius"/>
    </source>
</evidence>
<evidence type="ECO:0000313" key="9">
    <source>
        <dbReference type="RefSeq" id="XP_005091953.3"/>
    </source>
</evidence>
<dbReference type="Gene3D" id="3.30.750.24">
    <property type="entry name" value="STAS domain"/>
    <property type="match status" value="1"/>
</dbReference>
<dbReference type="RefSeq" id="XP_005091953.3">
    <property type="nucleotide sequence ID" value="XM_005091896.3"/>
</dbReference>
<proteinExistence type="predicted"/>
<feature type="transmembrane region" description="Helical" evidence="6">
    <location>
        <begin position="491"/>
        <end position="514"/>
    </location>
</feature>
<evidence type="ECO:0000256" key="5">
    <source>
        <dbReference type="SAM" id="MobiDB-lite"/>
    </source>
</evidence>
<feature type="transmembrane region" description="Helical" evidence="6">
    <location>
        <begin position="200"/>
        <end position="223"/>
    </location>
</feature>
<feature type="transmembrane region" description="Helical" evidence="6">
    <location>
        <begin position="322"/>
        <end position="345"/>
    </location>
</feature>
<dbReference type="PROSITE" id="PS01130">
    <property type="entry name" value="SLC26A"/>
    <property type="match status" value="1"/>
</dbReference>
<feature type="transmembrane region" description="Helical" evidence="6">
    <location>
        <begin position="276"/>
        <end position="294"/>
    </location>
</feature>
<evidence type="ECO:0000256" key="3">
    <source>
        <dbReference type="ARBA" id="ARBA00022989"/>
    </source>
</evidence>
<dbReference type="GeneID" id="101862854"/>
<feature type="transmembrane region" description="Helical" evidence="6">
    <location>
        <begin position="169"/>
        <end position="188"/>
    </location>
</feature>
<feature type="compositionally biased region" description="Polar residues" evidence="5">
    <location>
        <begin position="25"/>
        <end position="34"/>
    </location>
</feature>
<feature type="transmembrane region" description="Helical" evidence="6">
    <location>
        <begin position="425"/>
        <end position="444"/>
    </location>
</feature>
<gene>
    <name evidence="9" type="primary">LOC101862854</name>
</gene>
<evidence type="ECO:0000313" key="8">
    <source>
        <dbReference type="Proteomes" id="UP000694888"/>
    </source>
</evidence>
<accession>A0ABM0JEL4</accession>
<evidence type="ECO:0000259" key="7">
    <source>
        <dbReference type="PROSITE" id="PS50801"/>
    </source>
</evidence>
<feature type="transmembrane region" description="Helical" evidence="6">
    <location>
        <begin position="145"/>
        <end position="162"/>
    </location>
</feature>
<name>A0ABM0JEL4_APLCA</name>
<sequence length="682" mass="73883">MATGFGSDTPKSYGSIGEEKRPLLHSNNDNNGPFNNESSSESDNECGDKISSMPAENGQRGNVQRHGRSDVEGGPMGGGVSVGSQVKDCCRNTFTLQNALGKFPIVKWIPKYRCDTFQADLIAGLTVGLTVIPQGLAYAQIAGLPAQYGLYSAFMGCFVYTLMGTSKDITLGPTAIMSLMTATFANFAENDPTAPKNDPTLAIVLTLISGLVQLVMGILKLGILVNYISYPVINAFTSAAAITIALGQVKNILGLHDIEREFLHMVYDTCRKIPETNLYDMAMGIVSLIAVILLKKLRTIKWRGEDDPDAVVKLPVLIFRKFIWLCGTAANAIIVIGAAGITGIIESQGYNGTITVTGYIEPGMPPFQPPNFELHHGNSTLSTGDIFSKIGAGLGIVPLLGLVETMAIGKAFARSNNYKIDPTQELLAIGTANIISSFVSSYPITGSFSRTAVNSQSGVRTPMGGVWTGGLVILALCVLTPWFYYIPKSALAAVIIAAVIQMVDYKVVLVLWRANKWDLLPLFVTFICSLTVGIEYGILIGIGVSLFMLLFPIARPKIKFSIRAGFLIVTPMQGLNFPAAEHLELKAMEKAQEAEKPRNIVLNMEHMSDLDYTAVQSLKTLARDCEKYGMRLVLCNGQPRVLSLLRAAEISDLKVVSSMKEVMEEFSVQDGVEEEEPFMSRL</sequence>
<feature type="region of interest" description="Disordered" evidence="5">
    <location>
        <begin position="1"/>
        <end position="78"/>
    </location>
</feature>
<keyword evidence="4 6" id="KW-0472">Membrane</keyword>
<keyword evidence="8" id="KW-1185">Reference proteome</keyword>
<keyword evidence="2 6" id="KW-0812">Transmembrane</keyword>
<dbReference type="InterPro" id="IPR036513">
    <property type="entry name" value="STAS_dom_sf"/>
</dbReference>